<reference evidence="1 2" key="1">
    <citation type="journal article" date="2020" name="Microorganisms">
        <title>Osmotic Adaptation and Compatible Solute Biosynthesis of Phototrophic Bacteria as Revealed from Genome Analyses.</title>
        <authorList>
            <person name="Imhoff J.F."/>
            <person name="Rahn T."/>
            <person name="Kunzel S."/>
            <person name="Keller A."/>
            <person name="Neulinger S.C."/>
        </authorList>
    </citation>
    <scope>NUCLEOTIDE SEQUENCE [LARGE SCALE GENOMIC DNA]</scope>
    <source>
        <strain evidence="1 2">DSM 15116</strain>
    </source>
</reference>
<name>A0ABS1E2K9_9GAMM</name>
<accession>A0ABS1E2K9</accession>
<protein>
    <submittedName>
        <fullName evidence="1">Uncharacterized protein</fullName>
    </submittedName>
</protein>
<dbReference type="Proteomes" id="UP000738126">
    <property type="component" value="Unassembled WGS sequence"/>
</dbReference>
<keyword evidence="2" id="KW-1185">Reference proteome</keyword>
<evidence type="ECO:0000313" key="1">
    <source>
        <dbReference type="EMBL" id="MBK1725720.1"/>
    </source>
</evidence>
<dbReference type="RefSeq" id="WP_200256149.1">
    <property type="nucleotide sequence ID" value="NZ_NRSH01000007.1"/>
</dbReference>
<comment type="caution">
    <text evidence="1">The sequence shown here is derived from an EMBL/GenBank/DDBJ whole genome shotgun (WGS) entry which is preliminary data.</text>
</comment>
<organism evidence="1 2">
    <name type="scientific">Halorhodospira neutriphila</name>
    <dbReference type="NCBI Taxonomy" id="168379"/>
    <lineage>
        <taxon>Bacteria</taxon>
        <taxon>Pseudomonadati</taxon>
        <taxon>Pseudomonadota</taxon>
        <taxon>Gammaproteobacteria</taxon>
        <taxon>Chromatiales</taxon>
        <taxon>Ectothiorhodospiraceae</taxon>
        <taxon>Halorhodospira</taxon>
    </lineage>
</organism>
<proteinExistence type="predicted"/>
<gene>
    <name evidence="1" type="ORF">CKO13_01520</name>
</gene>
<evidence type="ECO:0000313" key="2">
    <source>
        <dbReference type="Proteomes" id="UP000738126"/>
    </source>
</evidence>
<sequence>MRGVPADLNTRADYERCQELARNGELRHRDMQRLREHWAGMLEGRHYYAPDRVLDDGEDPDGSEPEYLVREVEDEETGDVRRQQFVRTERDPSALTRTGFTVQEVEDAISELEGMING</sequence>
<dbReference type="EMBL" id="NRSH01000007">
    <property type="protein sequence ID" value="MBK1725720.1"/>
    <property type="molecule type" value="Genomic_DNA"/>
</dbReference>